<feature type="compositionally biased region" description="Low complexity" evidence="1">
    <location>
        <begin position="668"/>
        <end position="677"/>
    </location>
</feature>
<feature type="compositionally biased region" description="Low complexity" evidence="1">
    <location>
        <begin position="24"/>
        <end position="83"/>
    </location>
</feature>
<organism evidence="4 5">
    <name type="scientific">Vitrella brassicaformis (strain CCMP3155)</name>
    <dbReference type="NCBI Taxonomy" id="1169540"/>
    <lineage>
        <taxon>Eukaryota</taxon>
        <taxon>Sar</taxon>
        <taxon>Alveolata</taxon>
        <taxon>Colpodellida</taxon>
        <taxon>Vitrellaceae</taxon>
        <taxon>Vitrella</taxon>
    </lineage>
</organism>
<feature type="compositionally biased region" description="Pro residues" evidence="1">
    <location>
        <begin position="1039"/>
        <end position="1072"/>
    </location>
</feature>
<feature type="compositionally biased region" description="Pro residues" evidence="1">
    <location>
        <begin position="567"/>
        <end position="585"/>
    </location>
</feature>
<feature type="compositionally biased region" description="Basic and acidic residues" evidence="1">
    <location>
        <begin position="840"/>
        <end position="853"/>
    </location>
</feature>
<keyword evidence="2" id="KW-0812">Transmembrane</keyword>
<gene>
    <name evidence="4" type="ORF">Vbra_11392</name>
</gene>
<keyword evidence="5" id="KW-1185">Reference proteome</keyword>
<feature type="compositionally biased region" description="Basic and acidic residues" evidence="1">
    <location>
        <begin position="738"/>
        <end position="754"/>
    </location>
</feature>
<evidence type="ECO:0000313" key="5">
    <source>
        <dbReference type="Proteomes" id="UP000041254"/>
    </source>
</evidence>
<feature type="compositionally biased region" description="Basic and acidic residues" evidence="1">
    <location>
        <begin position="10"/>
        <end position="22"/>
    </location>
</feature>
<dbReference type="PANTHER" id="PTHR36721">
    <property type="entry name" value="PROLINE-RICH FAMILY PROTEIN"/>
    <property type="match status" value="1"/>
</dbReference>
<dbReference type="VEuPathDB" id="CryptoDB:Vbra_11392"/>
<feature type="compositionally biased region" description="Basic and acidic residues" evidence="1">
    <location>
        <begin position="791"/>
        <end position="801"/>
    </location>
</feature>
<feature type="region of interest" description="Disordered" evidence="1">
    <location>
        <begin position="503"/>
        <end position="938"/>
    </location>
</feature>
<feature type="region of interest" description="Disordered" evidence="1">
    <location>
        <begin position="163"/>
        <end position="236"/>
    </location>
</feature>
<feature type="compositionally biased region" description="Gly residues" evidence="1">
    <location>
        <begin position="1116"/>
        <end position="1125"/>
    </location>
</feature>
<keyword evidence="2" id="KW-1133">Transmembrane helix</keyword>
<dbReference type="PROSITE" id="PS50013">
    <property type="entry name" value="CHROMO_2"/>
    <property type="match status" value="1"/>
</dbReference>
<feature type="compositionally biased region" description="Basic and acidic residues" evidence="1">
    <location>
        <begin position="638"/>
        <end position="647"/>
    </location>
</feature>
<feature type="region of interest" description="Disordered" evidence="1">
    <location>
        <begin position="1039"/>
        <end position="1187"/>
    </location>
</feature>
<name>A0A0G4EEE9_VITBC</name>
<feature type="compositionally biased region" description="Low complexity" evidence="1">
    <location>
        <begin position="129"/>
        <end position="140"/>
    </location>
</feature>
<dbReference type="InParanoid" id="A0A0G4EEE9"/>
<dbReference type="Proteomes" id="UP000041254">
    <property type="component" value="Unassembled WGS sequence"/>
</dbReference>
<feature type="transmembrane region" description="Helical" evidence="2">
    <location>
        <begin position="1330"/>
        <end position="1349"/>
    </location>
</feature>
<feature type="domain" description="Chromo" evidence="3">
    <location>
        <begin position="965"/>
        <end position="1022"/>
    </location>
</feature>
<feature type="region of interest" description="Disordered" evidence="1">
    <location>
        <begin position="1"/>
        <end position="143"/>
    </location>
</feature>
<dbReference type="EMBL" id="CDMY01000185">
    <property type="protein sequence ID" value="CEL93737.1"/>
    <property type="molecule type" value="Genomic_DNA"/>
</dbReference>
<feature type="compositionally biased region" description="Low complexity" evidence="1">
    <location>
        <begin position="756"/>
        <end position="772"/>
    </location>
</feature>
<evidence type="ECO:0000313" key="4">
    <source>
        <dbReference type="EMBL" id="CEL93737.1"/>
    </source>
</evidence>
<feature type="compositionally biased region" description="Low complexity" evidence="1">
    <location>
        <begin position="590"/>
        <end position="605"/>
    </location>
</feature>
<dbReference type="InterPro" id="IPR000953">
    <property type="entry name" value="Chromo/chromo_shadow_dom"/>
</dbReference>
<evidence type="ECO:0000259" key="3">
    <source>
        <dbReference type="PROSITE" id="PS50013"/>
    </source>
</evidence>
<feature type="compositionally biased region" description="Gly residues" evidence="1">
    <location>
        <begin position="625"/>
        <end position="637"/>
    </location>
</feature>
<evidence type="ECO:0000256" key="1">
    <source>
        <dbReference type="SAM" id="MobiDB-lite"/>
    </source>
</evidence>
<dbReference type="PANTHER" id="PTHR36721:SF1">
    <property type="entry name" value="OS04G0446401 PROTEIN"/>
    <property type="match status" value="1"/>
</dbReference>
<proteinExistence type="predicted"/>
<accession>A0A0G4EEE9</accession>
<sequence length="1356" mass="142687">MQDSGPVDASGHDAHVKQRDEAADVPNAQAAAAEASPSSNRSPPLGLSPTLAAAPAPTPTQPGAAHAAPQAAAAAAAAAAQPPCLAWYNRPERLQPKRKRKSQKDDEPIKEKEREDVPPSKRPRPPPAASSSDEAASAAAIDVSHTDAAMSAAAAEQISLDAAAEKPAQEAEQLVGDVTMEQAAKAIDQEQQQQQQQPGQGAAAAAAGPLPPSAAAAAAAGAGASPSPSRQARAPTSLRMRGIASQQLQGVSAGQDESAGPELDESAALLEGFRQLQQRGARSRMIGWNVEDGFSVHFSSPPGAAQRFSRRLVIRCRDRRPESISLALDRAILCRTTIEGCARALGGGPEDGAAVDMGVRLWEANLRVSDAESYAAVLNREPSAPLTPEEAVAYVRCKVALQKDPPVTHIAASPDAQGFTVCFHPPPHIPLPVEPNLRRDVLFGRLFRIVKRTRSDIDDQMEMAVDFRNRAGAKHSELLGGYAEGQMTSQQWMTVKEQLEQAFQLQRQPQPKEKARAKRGGRGRGNGDRGGRVAGANGAGRGRGRRAGPGPAQQATEMMGHMDEGGPPTPAPPHPPPMTVDPQPPATDTQDIAMAAGQNAAAEQQSSGEMDPIHPESAPAAAAGAGAGASGGGGGDGGCEREGEGQAKKAKLPNARSGAAADEPEVRSLLPPLSFPLAAPPSPDDPSRGLGIRRLRPPNSARVDLGLGRLESSGGQLKRQSTRKSDQRTARRPSSRTPDADVKEKTSGHTEKGKGAAAAAAKPASQPPARAAGPSIREPQGRPSGALSVADGDRAQHHGETGKGGGGGKEDDGASKTSKLVSRGGGGGAQAASSVPPDGKSVRSNESKRHDIPIFRAGLGGGLGGARPSRSPRLSRRDGTIKGEPPLSPRKGRPRSVRSVSPSSASFSPDASSTSSLGQGNKRKRERPRATLSDEQLAELTMEVDETFPEEYEREVREEAPEGMCNVERLIGEGLPRRFRFHIKWEGFDNDAKNNRWEPISSFNRSKGWTKVAEQLKEKWYRSDFAHKWPQICRQVCPDPPPPPAAHEPGPPAPLPTSAPLVPPVPPVPPFPVEQQREAIVIDDDHHHHQQQQQQREGRRVRNGAGVQVKAEAGAATGGAGGGNQQEGDPNATARRQSPTEQSAAARNAAPCEASVRQRPPPDSDNERPIKKCKTSSRQEGGDGGAGVFATLLPGELPLVRKGESCLVDWVKAACPPSPPATPTGSPQLKRLRRSDATMEVPSSAAATKSTAPCTPTGLLTPTHSRAQDDRTAAAAAAAQAACQQAGGDDGLVDDDVIMVGERRELEAAVRRLVPVVVWGIWREAAYRCWWAMVCACAGWLAALLLLPIRFRAHIR</sequence>
<reference evidence="4 5" key="1">
    <citation type="submission" date="2014-11" db="EMBL/GenBank/DDBJ databases">
        <authorList>
            <person name="Zhu J."/>
            <person name="Qi W."/>
            <person name="Song R."/>
        </authorList>
    </citation>
    <scope>NUCLEOTIDE SEQUENCE [LARGE SCALE GENOMIC DNA]</scope>
</reference>
<feature type="compositionally biased region" description="Low complexity" evidence="1">
    <location>
        <begin position="897"/>
        <end position="916"/>
    </location>
</feature>
<feature type="compositionally biased region" description="Basic and acidic residues" evidence="1">
    <location>
        <begin position="1160"/>
        <end position="1170"/>
    </location>
</feature>
<protein>
    <recommendedName>
        <fullName evidence="3">Chromo domain-containing protein</fullName>
    </recommendedName>
</protein>
<dbReference type="OMA" id="HARHERT"/>
<feature type="compositionally biased region" description="Low complexity" evidence="1">
    <location>
        <begin position="182"/>
        <end position="235"/>
    </location>
</feature>
<evidence type="ECO:0000256" key="2">
    <source>
        <dbReference type="SAM" id="Phobius"/>
    </source>
</evidence>
<keyword evidence="2" id="KW-0472">Membrane</keyword>
<feature type="compositionally biased region" description="Basic and acidic residues" evidence="1">
    <location>
        <begin position="103"/>
        <end position="119"/>
    </location>
</feature>
<feature type="compositionally biased region" description="Polar residues" evidence="1">
    <location>
        <begin position="1134"/>
        <end position="1145"/>
    </location>
</feature>